<dbReference type="GO" id="GO:0016780">
    <property type="term" value="F:phosphotransferase activity, for other substituted phosphate groups"/>
    <property type="evidence" value="ECO:0007669"/>
    <property type="project" value="TreeGrafter"/>
</dbReference>
<evidence type="ECO:0000259" key="10">
    <source>
        <dbReference type="Pfam" id="PF02397"/>
    </source>
</evidence>
<dbReference type="InterPro" id="IPR017472">
    <property type="entry name" value="Undecaprenyl-P_galact_Ptfrase"/>
</dbReference>
<evidence type="ECO:0000256" key="4">
    <source>
        <dbReference type="ARBA" id="ARBA00022475"/>
    </source>
</evidence>
<evidence type="ECO:0000256" key="1">
    <source>
        <dbReference type="ARBA" id="ARBA00004141"/>
    </source>
</evidence>
<gene>
    <name evidence="11" type="primary">wbaP</name>
    <name evidence="11" type="ORF">IRI77_13295</name>
</gene>
<accession>A0A7S7NW31</accession>
<evidence type="ECO:0000256" key="9">
    <source>
        <dbReference type="SAM" id="Phobius"/>
    </source>
</evidence>
<keyword evidence="8 9" id="KW-0472">Membrane</keyword>
<name>A0A7S7NW31_PALFE</name>
<dbReference type="AlphaFoldDB" id="A0A7S7NW31"/>
<dbReference type="PANTHER" id="PTHR30576">
    <property type="entry name" value="COLANIC BIOSYNTHESIS UDP-GLUCOSE LIPID CARRIER TRANSFERASE"/>
    <property type="match status" value="1"/>
</dbReference>
<evidence type="ECO:0000313" key="12">
    <source>
        <dbReference type="Proteomes" id="UP000593892"/>
    </source>
</evidence>
<evidence type="ECO:0000256" key="6">
    <source>
        <dbReference type="ARBA" id="ARBA00022692"/>
    </source>
</evidence>
<keyword evidence="6 9" id="KW-0812">Transmembrane</keyword>
<dbReference type="PANTHER" id="PTHR30576:SF4">
    <property type="entry name" value="UNDECAPRENYL-PHOSPHATE GALACTOSE PHOSPHOTRANSFERASE"/>
    <property type="match status" value="1"/>
</dbReference>
<dbReference type="Pfam" id="PF02397">
    <property type="entry name" value="Bac_transf"/>
    <property type="match status" value="1"/>
</dbReference>
<feature type="domain" description="Bacterial sugar transferase" evidence="10">
    <location>
        <begin position="275"/>
        <end position="467"/>
    </location>
</feature>
<proteinExistence type="inferred from homology"/>
<dbReference type="InterPro" id="IPR003362">
    <property type="entry name" value="Bact_transf"/>
</dbReference>
<dbReference type="Proteomes" id="UP000593892">
    <property type="component" value="Chromosome"/>
</dbReference>
<evidence type="ECO:0000313" key="11">
    <source>
        <dbReference type="EMBL" id="QOY90875.1"/>
    </source>
</evidence>
<feature type="transmembrane region" description="Helical" evidence="9">
    <location>
        <begin position="23"/>
        <end position="46"/>
    </location>
</feature>
<feature type="transmembrane region" description="Helical" evidence="9">
    <location>
        <begin position="89"/>
        <end position="107"/>
    </location>
</feature>
<dbReference type="NCBIfam" id="TIGR03025">
    <property type="entry name" value="EPS_sugtrans"/>
    <property type="match status" value="1"/>
</dbReference>
<keyword evidence="12" id="KW-1185">Reference proteome</keyword>
<evidence type="ECO:0000256" key="7">
    <source>
        <dbReference type="ARBA" id="ARBA00022989"/>
    </source>
</evidence>
<dbReference type="KEGG" id="pfer:IRI77_13295"/>
<keyword evidence="4" id="KW-1003">Cell membrane</keyword>
<comment type="subcellular location">
    <subcellularLocation>
        <location evidence="2">Cell membrane</location>
    </subcellularLocation>
    <subcellularLocation>
        <location evidence="1">Membrane</location>
        <topology evidence="1">Multi-pass membrane protein</topology>
    </subcellularLocation>
</comment>
<dbReference type="GO" id="GO:0000271">
    <property type="term" value="P:polysaccharide biosynthetic process"/>
    <property type="evidence" value="ECO:0007669"/>
    <property type="project" value="InterPro"/>
</dbReference>
<feature type="transmembrane region" description="Helical" evidence="9">
    <location>
        <begin position="282"/>
        <end position="303"/>
    </location>
</feature>
<feature type="transmembrane region" description="Helical" evidence="9">
    <location>
        <begin position="113"/>
        <end position="132"/>
    </location>
</feature>
<keyword evidence="5 11" id="KW-0808">Transferase</keyword>
<evidence type="ECO:0000256" key="8">
    <source>
        <dbReference type="ARBA" id="ARBA00023136"/>
    </source>
</evidence>
<sequence>MAATYPLSLPASRTFRPGLCTTVLFSGDLIAVGLSLAVAATIRFALGGEYSPSFYLRLMPLSILFALVYGLFGLYPGIINSAVTEIRKLSLATTVVFVLLGTLMFLFRTGVYYSRAVFFIAWLMALFAVPLTRALARAIFGRSDWWGYPVFVIGPSALTERVVDDMRRHPEAGLRPVASYEAEALEELDNSHGGSWLAQSAKLHGVERAVLALPEAGREDILRFLESEDSVFSRVYLVPGIGGLSSFGVETRDLGDSLSLEVRQDLALSRYQLAKRLVDQSLSLFVLLTLSPVLALVAAAIRLDSRGSVFHRQTRLGLGGKQFRIWKFRTMHRDAARMLDEHLAACPEAREEWEANQKLKNDPRITRVGRILRKTSLDELPQLVNVLMGDMSLVGPRPIVHNEVSKYGRHFSMYTRVLPGLTGLWQVSGRSDVGYGRRVELDTYYVRNWSPWLDVYLLARTVPVVIKGSGAC</sequence>
<feature type="transmembrane region" description="Helical" evidence="9">
    <location>
        <begin position="58"/>
        <end position="77"/>
    </location>
</feature>
<protein>
    <submittedName>
        <fullName evidence="11">Undecaprenyl-phosphate galactose phosphotransferase WbaP</fullName>
    </submittedName>
</protein>
<dbReference type="NCBIfam" id="TIGR03022">
    <property type="entry name" value="WbaP_sugtrans"/>
    <property type="match status" value="1"/>
</dbReference>
<comment type="similarity">
    <text evidence="3">Belongs to the bacterial sugar transferase family.</text>
</comment>
<keyword evidence="7 9" id="KW-1133">Transmembrane helix</keyword>
<dbReference type="EMBL" id="CP063849">
    <property type="protein sequence ID" value="QOY90875.1"/>
    <property type="molecule type" value="Genomic_DNA"/>
</dbReference>
<evidence type="ECO:0000256" key="3">
    <source>
        <dbReference type="ARBA" id="ARBA00006464"/>
    </source>
</evidence>
<dbReference type="RefSeq" id="WP_194452532.1">
    <property type="nucleotide sequence ID" value="NZ_CP063849.1"/>
</dbReference>
<dbReference type="Pfam" id="PF13727">
    <property type="entry name" value="CoA_binding_3"/>
    <property type="match status" value="1"/>
</dbReference>
<evidence type="ECO:0000256" key="2">
    <source>
        <dbReference type="ARBA" id="ARBA00004236"/>
    </source>
</evidence>
<evidence type="ECO:0000256" key="5">
    <source>
        <dbReference type="ARBA" id="ARBA00022679"/>
    </source>
</evidence>
<reference evidence="11 12" key="1">
    <citation type="submission" date="2020-10" db="EMBL/GenBank/DDBJ databases">
        <title>Complete genome sequence of Paludibaculum fermentans P105T, a facultatively anaerobic acidobacterium capable of dissimilatory Fe(III) reduction.</title>
        <authorList>
            <person name="Dedysh S.N."/>
            <person name="Beletsky A.V."/>
            <person name="Kulichevskaya I.S."/>
            <person name="Mardanov A.V."/>
            <person name="Ravin N.V."/>
        </authorList>
    </citation>
    <scope>NUCLEOTIDE SEQUENCE [LARGE SCALE GENOMIC DNA]</scope>
    <source>
        <strain evidence="11 12">P105</strain>
    </source>
</reference>
<dbReference type="GO" id="GO:0005886">
    <property type="term" value="C:plasma membrane"/>
    <property type="evidence" value="ECO:0007669"/>
    <property type="project" value="UniProtKB-SubCell"/>
</dbReference>
<organism evidence="11 12">
    <name type="scientific">Paludibaculum fermentans</name>
    <dbReference type="NCBI Taxonomy" id="1473598"/>
    <lineage>
        <taxon>Bacteria</taxon>
        <taxon>Pseudomonadati</taxon>
        <taxon>Acidobacteriota</taxon>
        <taxon>Terriglobia</taxon>
        <taxon>Bryobacterales</taxon>
        <taxon>Bryobacteraceae</taxon>
        <taxon>Paludibaculum</taxon>
    </lineage>
</organism>
<dbReference type="InterPro" id="IPR017475">
    <property type="entry name" value="EPS_sugar_tfrase"/>
</dbReference>